<evidence type="ECO:0000256" key="1">
    <source>
        <dbReference type="SAM" id="Phobius"/>
    </source>
</evidence>
<feature type="transmembrane region" description="Helical" evidence="1">
    <location>
        <begin position="200"/>
        <end position="220"/>
    </location>
</feature>
<feature type="transmembrane region" description="Helical" evidence="1">
    <location>
        <begin position="151"/>
        <end position="169"/>
    </location>
</feature>
<proteinExistence type="predicted"/>
<dbReference type="Proteomes" id="UP000886602">
    <property type="component" value="Unassembled WGS sequence"/>
</dbReference>
<evidence type="ECO:0000313" key="3">
    <source>
        <dbReference type="Proteomes" id="UP000886602"/>
    </source>
</evidence>
<keyword evidence="1" id="KW-0812">Transmembrane</keyword>
<feature type="transmembrane region" description="Helical" evidence="1">
    <location>
        <begin position="51"/>
        <end position="71"/>
    </location>
</feature>
<gene>
    <name evidence="2" type="ORF">IPJ48_16820</name>
</gene>
<accession>A0A9D7I9X5</accession>
<sequence length="444" mass="49043">MAGEPYQLTQWLGEAVMGGAYRIGGLGGTHFISVLLAGITLWFAWKAAERYVHPAIALGIAVLCNLVQIVMPMRPQLFTFALLAVGAWLVTGWLSTEKRRYLIGYPIVIALWVNLHGGFVVGLVLIGLAAIGLTLEAFEKGAIRSDKSLAFVWGIVVASLAATLVNPYGYKAITTVLMIGGLRSASVISEWAPVNITTELGWFYLMNLVPFIAVIAITGVKPRLTIGLIAGFFLVFGILANRQVALCAAVMAPMTASLLARTPQYLKMVSRTTDPSRPILYGLLSAGLIAAFPMIAAIGNERWKESMNLQYPIVATKFLERNDLSRRVMSDTLEASYLIHRRVPVFIDGRMDLYRDRFFFEWYLASRAAPGWEKLIAKHRPDALLLRHDMAIRQAALASGQWKQVYEDARYSVLVPIHSNLAAVSPSTPDYLDDEGRLLRPYMP</sequence>
<name>A0A9D7I9X5_9RHOO</name>
<feature type="transmembrane region" description="Helical" evidence="1">
    <location>
        <begin position="20"/>
        <end position="44"/>
    </location>
</feature>
<feature type="transmembrane region" description="Helical" evidence="1">
    <location>
        <begin position="232"/>
        <end position="259"/>
    </location>
</feature>
<dbReference type="EMBL" id="JADJNC010000037">
    <property type="protein sequence ID" value="MBK7424608.1"/>
    <property type="molecule type" value="Genomic_DNA"/>
</dbReference>
<feature type="transmembrane region" description="Helical" evidence="1">
    <location>
        <begin position="107"/>
        <end position="131"/>
    </location>
</feature>
<protein>
    <submittedName>
        <fullName evidence="2">Uncharacterized protein</fullName>
    </submittedName>
</protein>
<evidence type="ECO:0000313" key="2">
    <source>
        <dbReference type="EMBL" id="MBK7424608.1"/>
    </source>
</evidence>
<comment type="caution">
    <text evidence="2">The sequence shown here is derived from an EMBL/GenBank/DDBJ whole genome shotgun (WGS) entry which is preliminary data.</text>
</comment>
<reference evidence="2" key="1">
    <citation type="submission" date="2020-10" db="EMBL/GenBank/DDBJ databases">
        <title>Connecting structure to function with the recovery of over 1000 high-quality activated sludge metagenome-assembled genomes encoding full-length rRNA genes using long-read sequencing.</title>
        <authorList>
            <person name="Singleton C.M."/>
            <person name="Petriglieri F."/>
            <person name="Kristensen J.M."/>
            <person name="Kirkegaard R.H."/>
            <person name="Michaelsen T.Y."/>
            <person name="Andersen M.H."/>
            <person name="Karst S.M."/>
            <person name="Dueholm M.S."/>
            <person name="Nielsen P.H."/>
            <person name="Albertsen M."/>
        </authorList>
    </citation>
    <scope>NUCLEOTIDE SEQUENCE</scope>
    <source>
        <strain evidence="2">EsbW_18-Q3-R4-48_MAXAC.044</strain>
    </source>
</reference>
<feature type="transmembrane region" description="Helical" evidence="1">
    <location>
        <begin position="77"/>
        <end position="95"/>
    </location>
</feature>
<organism evidence="2 3">
    <name type="scientific">Candidatus Propionivibrio dominans</name>
    <dbReference type="NCBI Taxonomy" id="2954373"/>
    <lineage>
        <taxon>Bacteria</taxon>
        <taxon>Pseudomonadati</taxon>
        <taxon>Pseudomonadota</taxon>
        <taxon>Betaproteobacteria</taxon>
        <taxon>Rhodocyclales</taxon>
        <taxon>Rhodocyclaceae</taxon>
        <taxon>Propionivibrio</taxon>
    </lineage>
</organism>
<keyword evidence="1" id="KW-0472">Membrane</keyword>
<dbReference type="AlphaFoldDB" id="A0A9D7I9X5"/>
<keyword evidence="1" id="KW-1133">Transmembrane helix</keyword>
<feature type="transmembrane region" description="Helical" evidence="1">
    <location>
        <begin position="279"/>
        <end position="299"/>
    </location>
</feature>